<dbReference type="InterPro" id="IPR036249">
    <property type="entry name" value="Thioredoxin-like_sf"/>
</dbReference>
<evidence type="ECO:0000313" key="3">
    <source>
        <dbReference type="Proteomes" id="UP000576082"/>
    </source>
</evidence>
<accession>A0A7X9P0Y8</accession>
<proteinExistence type="predicted"/>
<dbReference type="PANTHER" id="PTHR42852:SF13">
    <property type="entry name" value="PROTEIN DIPZ"/>
    <property type="match status" value="1"/>
</dbReference>
<evidence type="ECO:0000313" key="2">
    <source>
        <dbReference type="EMBL" id="NME66644.1"/>
    </source>
</evidence>
<dbReference type="Gene3D" id="3.40.30.10">
    <property type="entry name" value="Glutaredoxin"/>
    <property type="match status" value="1"/>
</dbReference>
<evidence type="ECO:0000259" key="1">
    <source>
        <dbReference type="PROSITE" id="PS51352"/>
    </source>
</evidence>
<reference evidence="2 3" key="1">
    <citation type="submission" date="2020-04" db="EMBL/GenBank/DDBJ databases">
        <title>Flammeovirga sp. SR4, a novel species isolated from seawater.</title>
        <authorList>
            <person name="Wang X."/>
        </authorList>
    </citation>
    <scope>NUCLEOTIDE SEQUENCE [LARGE SCALE GENOMIC DNA]</scope>
    <source>
        <strain evidence="2 3">ATCC 23126</strain>
    </source>
</reference>
<dbReference type="SUPFAM" id="SSF52833">
    <property type="entry name" value="Thioredoxin-like"/>
    <property type="match status" value="1"/>
</dbReference>
<dbReference type="EMBL" id="JABANE010000003">
    <property type="protein sequence ID" value="NME66644.1"/>
    <property type="molecule type" value="Genomic_DNA"/>
</dbReference>
<dbReference type="CDD" id="cd02966">
    <property type="entry name" value="TlpA_like_family"/>
    <property type="match status" value="1"/>
</dbReference>
<protein>
    <submittedName>
        <fullName evidence="2">TlpA family protein disulfide reductase</fullName>
    </submittedName>
</protein>
<dbReference type="Pfam" id="PF00578">
    <property type="entry name" value="AhpC-TSA"/>
    <property type="match status" value="1"/>
</dbReference>
<sequence length="404" mass="46115">MIYRNILFFLIAITGILFSCEPEQNKTSQTEKDITKWRATITNTHQKEVPFYLTVEGSGDQQVWTVINGEERMVLNEVFYEGDSLHIPLLMYEAELVVKEGQDMMNGQFVRKEAYRLPFVAKKGGDRRFPKGEKPTVNFTGNYAVKLGKTDAIGLFNQHEDYLTGTFLTSTGDYRFLEGNVSGNKMYLSSFDGVHILRFEAELEGEKIVNGKMWSGKSRVEDWKGINDPRAELPDPKALTYLKKGFDKFTFSFNNKEGEMVSLEDSVYKDKVVIVQIMGSWCPNCLDEANFFVPLYEKYKPKGLEIVGLSFERAAESEKAYKRINRMKEKLNIDYEVLYAGTPKQTAQALPMLNKVMSFPTSIVLERNGEVAQIHTGFSGPSTGHYYDDYVKEFTALIDSLIKE</sequence>
<name>A0A7X9P0Y8_9BACT</name>
<dbReference type="Proteomes" id="UP000576082">
    <property type="component" value="Unassembled WGS sequence"/>
</dbReference>
<dbReference type="InterPro" id="IPR013766">
    <property type="entry name" value="Thioredoxin_domain"/>
</dbReference>
<dbReference type="PROSITE" id="PS51257">
    <property type="entry name" value="PROKAR_LIPOPROTEIN"/>
    <property type="match status" value="1"/>
</dbReference>
<gene>
    <name evidence="2" type="ORF">HHU12_01590</name>
</gene>
<dbReference type="InterPro" id="IPR050553">
    <property type="entry name" value="Thioredoxin_ResA/DsbE_sf"/>
</dbReference>
<dbReference type="RefSeq" id="WP_169654391.1">
    <property type="nucleotide sequence ID" value="NZ_JABANE010000003.1"/>
</dbReference>
<dbReference type="PROSITE" id="PS51352">
    <property type="entry name" value="THIOREDOXIN_2"/>
    <property type="match status" value="1"/>
</dbReference>
<feature type="domain" description="Thioredoxin" evidence="1">
    <location>
        <begin position="242"/>
        <end position="403"/>
    </location>
</feature>
<dbReference type="GO" id="GO:0016491">
    <property type="term" value="F:oxidoreductase activity"/>
    <property type="evidence" value="ECO:0007669"/>
    <property type="project" value="InterPro"/>
</dbReference>
<dbReference type="GO" id="GO:0016209">
    <property type="term" value="F:antioxidant activity"/>
    <property type="evidence" value="ECO:0007669"/>
    <property type="project" value="InterPro"/>
</dbReference>
<keyword evidence="3" id="KW-1185">Reference proteome</keyword>
<dbReference type="AlphaFoldDB" id="A0A7X9P0Y8"/>
<organism evidence="2 3">
    <name type="scientific">Flammeovirga aprica JL-4</name>
    <dbReference type="NCBI Taxonomy" id="694437"/>
    <lineage>
        <taxon>Bacteria</taxon>
        <taxon>Pseudomonadati</taxon>
        <taxon>Bacteroidota</taxon>
        <taxon>Cytophagia</taxon>
        <taxon>Cytophagales</taxon>
        <taxon>Flammeovirgaceae</taxon>
        <taxon>Flammeovirga</taxon>
    </lineage>
</organism>
<dbReference type="InterPro" id="IPR000866">
    <property type="entry name" value="AhpC/TSA"/>
</dbReference>
<comment type="caution">
    <text evidence="2">The sequence shown here is derived from an EMBL/GenBank/DDBJ whole genome shotgun (WGS) entry which is preliminary data.</text>
</comment>
<dbReference type="PANTHER" id="PTHR42852">
    <property type="entry name" value="THIOL:DISULFIDE INTERCHANGE PROTEIN DSBE"/>
    <property type="match status" value="1"/>
</dbReference>